<dbReference type="PROSITE" id="PS51494">
    <property type="entry name" value="SPOIVB"/>
    <property type="match status" value="1"/>
</dbReference>
<dbReference type="OrthoDB" id="9765242at2"/>
<reference evidence="4 5" key="1">
    <citation type="submission" date="2019-08" db="EMBL/GenBank/DDBJ databases">
        <title>In-depth cultivation of the pig gut microbiome towards novel bacterial diversity and tailored functional studies.</title>
        <authorList>
            <person name="Wylensek D."/>
            <person name="Hitch T.C.A."/>
            <person name="Clavel T."/>
        </authorList>
    </citation>
    <scope>NUCLEOTIDE SEQUENCE [LARGE SCALE GENOMIC DNA]</scope>
    <source>
        <strain evidence="4 5">Med78-601-WT-4W-RMD-3</strain>
    </source>
</reference>
<comment type="caution">
    <text evidence="4">The sequence shown here is derived from an EMBL/GenBank/DDBJ whole genome shotgun (WGS) entry which is preliminary data.</text>
</comment>
<sequence>MPKHLKYRKQISILFLIFIFFYFIQAWSVFYYPQEINIIKGEKKDFQVFFPYTLKISQDSNDIVNIKDYQKMGLSLKKSYSFDTLESGIAKLQFKLFGIIPVRTVEVNVVERAHLVPGGNSIGVRLNTKGVLVVSITDIVGIDGKKYNPAKESGIRPGDNIIEIDGKQVKDAEHVVELLNNIQSNKVSITIERNNIKFTTDVVPVKSIQDNCYRLGIWVRDKTAGIGTLTFYNKDTNKFGALGHGITDMDTGKLLNVKNGKIMGAKISEIEQGKKGNPGEIRGIFYETENVLGDITRNTPFGIYGNIDSTSIETNKTKSLPVGFKEEVREGKAYILTTLNDNKIEKFEVEIIKTQNQSSPEQKSMVLKVTDKKLLQKTGGIVQGMSGSPIIQDGKIIGAVTHVFVNDPTKGYGLYIEWMLEQTDISIKNKKNFAENRER</sequence>
<dbReference type="GO" id="GO:0016787">
    <property type="term" value="F:hydrolase activity"/>
    <property type="evidence" value="ECO:0007669"/>
    <property type="project" value="UniProtKB-KW"/>
</dbReference>
<keyword evidence="1" id="KW-0472">Membrane</keyword>
<dbReference type="Pfam" id="PF13180">
    <property type="entry name" value="PDZ_2"/>
    <property type="match status" value="1"/>
</dbReference>
<proteinExistence type="predicted"/>
<dbReference type="Gene3D" id="2.30.42.10">
    <property type="match status" value="1"/>
</dbReference>
<evidence type="ECO:0000259" key="2">
    <source>
        <dbReference type="PROSITE" id="PS50106"/>
    </source>
</evidence>
<dbReference type="InterPro" id="IPR008763">
    <property type="entry name" value="Peptidase_S55"/>
</dbReference>
<evidence type="ECO:0000256" key="1">
    <source>
        <dbReference type="SAM" id="Phobius"/>
    </source>
</evidence>
<dbReference type="NCBIfam" id="TIGR02860">
    <property type="entry name" value="spore_IV_B"/>
    <property type="match status" value="1"/>
</dbReference>
<dbReference type="EMBL" id="VULR01000004">
    <property type="protein sequence ID" value="MSS42886.1"/>
    <property type="molecule type" value="Genomic_DNA"/>
</dbReference>
<dbReference type="InterPro" id="IPR001478">
    <property type="entry name" value="PDZ"/>
</dbReference>
<dbReference type="InterPro" id="IPR009003">
    <property type="entry name" value="Peptidase_S1_PA"/>
</dbReference>
<feature type="domain" description="Peptidase S55" evidence="3">
    <location>
        <begin position="196"/>
        <end position="435"/>
    </location>
</feature>
<dbReference type="EC" id="3.4.21.116" evidence="4"/>
<dbReference type="RefSeq" id="WP_154483492.1">
    <property type="nucleotide sequence ID" value="NZ_VULR01000004.1"/>
</dbReference>
<dbReference type="SMART" id="SM00228">
    <property type="entry name" value="PDZ"/>
    <property type="match status" value="1"/>
</dbReference>
<evidence type="ECO:0000313" key="5">
    <source>
        <dbReference type="Proteomes" id="UP000462760"/>
    </source>
</evidence>
<organism evidence="4 5">
    <name type="scientific">Anaerosalibacter bizertensis</name>
    <dbReference type="NCBI Taxonomy" id="932217"/>
    <lineage>
        <taxon>Bacteria</taxon>
        <taxon>Bacillati</taxon>
        <taxon>Bacillota</taxon>
        <taxon>Tissierellia</taxon>
        <taxon>Tissierellales</taxon>
        <taxon>Sporanaerobacteraceae</taxon>
        <taxon>Anaerosalibacter</taxon>
    </lineage>
</organism>
<feature type="domain" description="PDZ" evidence="2">
    <location>
        <begin position="104"/>
        <end position="174"/>
    </location>
</feature>
<protein>
    <submittedName>
        <fullName evidence="4">SpoIVB peptidase</fullName>
        <ecNumber evidence="4">3.4.21.116</ecNumber>
    </submittedName>
</protein>
<evidence type="ECO:0000259" key="3">
    <source>
        <dbReference type="PROSITE" id="PS51494"/>
    </source>
</evidence>
<gene>
    <name evidence="4" type="primary">spoIVB</name>
    <name evidence="4" type="ORF">FYJ27_03950</name>
</gene>
<dbReference type="AlphaFoldDB" id="A0A844FFZ3"/>
<dbReference type="InterPro" id="IPR036034">
    <property type="entry name" value="PDZ_sf"/>
</dbReference>
<keyword evidence="1" id="KW-1133">Transmembrane helix</keyword>
<keyword evidence="1" id="KW-0812">Transmembrane</keyword>
<keyword evidence="4" id="KW-0378">Hydrolase</keyword>
<dbReference type="SUPFAM" id="SSF50494">
    <property type="entry name" value="Trypsin-like serine proteases"/>
    <property type="match status" value="1"/>
</dbReference>
<dbReference type="Pfam" id="PF05580">
    <property type="entry name" value="Peptidase_S55"/>
    <property type="match status" value="1"/>
</dbReference>
<dbReference type="SUPFAM" id="SSF50156">
    <property type="entry name" value="PDZ domain-like"/>
    <property type="match status" value="1"/>
</dbReference>
<dbReference type="Proteomes" id="UP000462760">
    <property type="component" value="Unassembled WGS sequence"/>
</dbReference>
<dbReference type="PROSITE" id="PS50106">
    <property type="entry name" value="PDZ"/>
    <property type="match status" value="1"/>
</dbReference>
<dbReference type="InterPro" id="IPR014219">
    <property type="entry name" value="SpoIVB"/>
</dbReference>
<accession>A0A844FFZ3</accession>
<name>A0A844FFZ3_9FIRM</name>
<feature type="transmembrane region" description="Helical" evidence="1">
    <location>
        <begin position="12"/>
        <end position="32"/>
    </location>
</feature>
<evidence type="ECO:0000313" key="4">
    <source>
        <dbReference type="EMBL" id="MSS42886.1"/>
    </source>
</evidence>